<feature type="domain" description="Glucose-1-phosphate adenylyltransferase/Bifunctional protein GlmU-like C-terminal hexapeptide" evidence="1">
    <location>
        <begin position="2"/>
        <end position="35"/>
    </location>
</feature>
<protein>
    <submittedName>
        <fullName evidence="2">Glucose-1-phosphate adenylyltransferase</fullName>
    </submittedName>
</protein>
<dbReference type="EMBL" id="JIDS01000002">
    <property type="protein sequence ID" value="EZK37771.1"/>
    <property type="molecule type" value="Genomic_DNA"/>
</dbReference>
<keyword evidence="2" id="KW-0548">Nucleotidyltransferase</keyword>
<proteinExistence type="predicted"/>
<evidence type="ECO:0000313" key="2">
    <source>
        <dbReference type="EMBL" id="EZK37771.1"/>
    </source>
</evidence>
<name>A0AAD3ASI2_FRATT</name>
<dbReference type="Gene3D" id="2.160.10.10">
    <property type="entry name" value="Hexapeptide repeat proteins"/>
    <property type="match status" value="1"/>
</dbReference>
<dbReference type="Pfam" id="PF24894">
    <property type="entry name" value="Hexapep_GlmU"/>
    <property type="match status" value="1"/>
</dbReference>
<evidence type="ECO:0000313" key="3">
    <source>
        <dbReference type="Proteomes" id="UP000023806"/>
    </source>
</evidence>
<reference evidence="2 3" key="1">
    <citation type="submission" date="2014-03" db="EMBL/GenBank/DDBJ databases">
        <title>The Genome Sequence of Francisella tularensis subsp. tularensis str. SCHU S4 substr. FSC043.</title>
        <authorList>
            <consortium name="The Broad Institute Genomics Platform"/>
            <consortium name="The Broad Institute Genome Sequencing Center for Infectious Disease"/>
            <person name="Chapman S.B."/>
            <person name="Guina T."/>
            <person name="Gelhaus C."/>
            <person name="Comer J."/>
            <person name="Sellati T."/>
            <person name="Sjostedt A."/>
            <person name="Young S.K."/>
            <person name="Zeng Q."/>
            <person name="Gargeya S."/>
            <person name="Abouelleil A."/>
            <person name="Alvarado L."/>
            <person name="Chapman S.B."/>
            <person name="Gainer-Dewar J."/>
            <person name="Goldberg J."/>
            <person name="Griggs A."/>
            <person name="Gujja S."/>
            <person name="Hansen M."/>
            <person name="Howarth C."/>
            <person name="Imamovic A."/>
            <person name="Larimer J."/>
            <person name="Murphy C."/>
            <person name="Naylor J."/>
            <person name="Pearson M."/>
            <person name="Poon T.W."/>
            <person name="Priest M."/>
            <person name="Roberts A."/>
            <person name="Saif S."/>
            <person name="Shea T."/>
            <person name="Sykes S."/>
            <person name="Wortman J."/>
            <person name="Nusbaum C."/>
            <person name="Birren B."/>
        </authorList>
    </citation>
    <scope>NUCLEOTIDE SEQUENCE [LARGE SCALE GENOMIC DNA]</scope>
    <source>
        <strain evidence="2 3">Schu S4</strain>
    </source>
</reference>
<dbReference type="GO" id="GO:0016779">
    <property type="term" value="F:nucleotidyltransferase activity"/>
    <property type="evidence" value="ECO:0007669"/>
    <property type="project" value="UniProtKB-KW"/>
</dbReference>
<gene>
    <name evidence="2" type="ORF">P250_02527</name>
</gene>
<comment type="caution">
    <text evidence="2">The sequence shown here is derived from an EMBL/GenBank/DDBJ whole genome shotgun (WGS) entry which is preliminary data.</text>
</comment>
<dbReference type="Proteomes" id="UP000023806">
    <property type="component" value="Unassembled WGS sequence"/>
</dbReference>
<keyword evidence="2" id="KW-0808">Transferase</keyword>
<organism evidence="2 3">
    <name type="scientific">Francisella tularensis subsp. tularensis str. SCHU S4 substr. FSC237</name>
    <dbReference type="NCBI Taxonomy" id="1341660"/>
    <lineage>
        <taxon>Bacteria</taxon>
        <taxon>Pseudomonadati</taxon>
        <taxon>Pseudomonadota</taxon>
        <taxon>Gammaproteobacteria</taxon>
        <taxon>Thiotrichales</taxon>
        <taxon>Francisellaceae</taxon>
        <taxon>Francisella</taxon>
    </lineage>
</organism>
<evidence type="ECO:0000259" key="1">
    <source>
        <dbReference type="Pfam" id="PF24894"/>
    </source>
</evidence>
<sequence length="46" mass="5155">MIDKGCDIPAGMVIGEDPIEDAKNFYRTDKGVVLVTKKMIDELKEK</sequence>
<dbReference type="InterPro" id="IPR056818">
    <property type="entry name" value="GlmU/GlgC-like_hexapep"/>
</dbReference>
<dbReference type="AlphaFoldDB" id="A0AAD3ASI2"/>
<accession>A0AAD3ASI2</accession>